<evidence type="ECO:0000256" key="1">
    <source>
        <dbReference type="ARBA" id="ARBA00004685"/>
    </source>
</evidence>
<name>A0A4Z1I1P8_9HELO</name>
<dbReference type="Proteomes" id="UP000297527">
    <property type="component" value="Unassembled WGS sequence"/>
</dbReference>
<evidence type="ECO:0000313" key="4">
    <source>
        <dbReference type="Proteomes" id="UP000297527"/>
    </source>
</evidence>
<proteinExistence type="inferred from homology"/>
<keyword evidence="4" id="KW-1185">Reference proteome</keyword>
<comment type="similarity">
    <text evidence="2">Belongs to the ustYa family.</text>
</comment>
<protein>
    <submittedName>
        <fullName evidence="3">Uncharacterized protein</fullName>
    </submittedName>
</protein>
<dbReference type="EMBL" id="PQXN01000125">
    <property type="protein sequence ID" value="TGO53352.1"/>
    <property type="molecule type" value="Genomic_DNA"/>
</dbReference>
<dbReference type="PANTHER" id="PTHR33365:SF4">
    <property type="entry name" value="CYCLOCHLOROTINE BIOSYNTHESIS PROTEIN O"/>
    <property type="match status" value="1"/>
</dbReference>
<dbReference type="AlphaFoldDB" id="A0A4Z1I1P8"/>
<organism evidence="3 4">
    <name type="scientific">Botryotinia convoluta</name>
    <dbReference type="NCBI Taxonomy" id="54673"/>
    <lineage>
        <taxon>Eukaryota</taxon>
        <taxon>Fungi</taxon>
        <taxon>Dikarya</taxon>
        <taxon>Ascomycota</taxon>
        <taxon>Pezizomycotina</taxon>
        <taxon>Leotiomycetes</taxon>
        <taxon>Helotiales</taxon>
        <taxon>Sclerotiniaceae</taxon>
        <taxon>Botryotinia</taxon>
    </lineage>
</organism>
<sequence>MRISADELAKVNRDSIPLGHGGGYYGEIAVFHELHCLKFIRQAFHMDYYRHIYGEKKEETMGEHTDFTQEHTCVNWDSLMKWAEPRSIDIFQEGMLVHPTLGPAYLGGIREDRPHAEDVTSMSNL</sequence>
<dbReference type="PANTHER" id="PTHR33365">
    <property type="entry name" value="YALI0B05434P"/>
    <property type="match status" value="1"/>
</dbReference>
<dbReference type="OrthoDB" id="3687641at2759"/>
<dbReference type="GO" id="GO:0043386">
    <property type="term" value="P:mycotoxin biosynthetic process"/>
    <property type="evidence" value="ECO:0007669"/>
    <property type="project" value="InterPro"/>
</dbReference>
<evidence type="ECO:0000313" key="3">
    <source>
        <dbReference type="EMBL" id="TGO53352.1"/>
    </source>
</evidence>
<reference evidence="3 4" key="1">
    <citation type="submission" date="2017-12" db="EMBL/GenBank/DDBJ databases">
        <title>Comparative genomics of Botrytis spp.</title>
        <authorList>
            <person name="Valero-Jimenez C.A."/>
            <person name="Tapia P."/>
            <person name="Veloso J."/>
            <person name="Silva-Moreno E."/>
            <person name="Staats M."/>
            <person name="Valdes J.H."/>
            <person name="Van Kan J.A.L."/>
        </authorList>
    </citation>
    <scope>NUCLEOTIDE SEQUENCE [LARGE SCALE GENOMIC DNA]</scope>
    <source>
        <strain evidence="3 4">MUCL11595</strain>
    </source>
</reference>
<evidence type="ECO:0000256" key="2">
    <source>
        <dbReference type="ARBA" id="ARBA00035112"/>
    </source>
</evidence>
<accession>A0A4Z1I1P8</accession>
<comment type="caution">
    <text evidence="3">The sequence shown here is derived from an EMBL/GenBank/DDBJ whole genome shotgun (WGS) entry which is preliminary data.</text>
</comment>
<comment type="pathway">
    <text evidence="1">Mycotoxin biosynthesis.</text>
</comment>
<dbReference type="InterPro" id="IPR021765">
    <property type="entry name" value="UstYa-like"/>
</dbReference>
<gene>
    <name evidence="3" type="ORF">BCON_0125g00180</name>
</gene>
<dbReference type="Pfam" id="PF11807">
    <property type="entry name" value="UstYa"/>
    <property type="match status" value="1"/>
</dbReference>